<dbReference type="GO" id="GO:0000976">
    <property type="term" value="F:transcription cis-regulatory region binding"/>
    <property type="evidence" value="ECO:0007669"/>
    <property type="project" value="TreeGrafter"/>
</dbReference>
<feature type="DNA-binding region" description="H-T-H motif" evidence="5">
    <location>
        <begin position="39"/>
        <end position="58"/>
    </location>
</feature>
<dbReference type="AlphaFoldDB" id="A0A127K8D5"/>
<accession>A0A127K8D5</accession>
<dbReference type="InterPro" id="IPR036271">
    <property type="entry name" value="Tet_transcr_reg_TetR-rel_C_sf"/>
</dbReference>
<evidence type="ECO:0000313" key="7">
    <source>
        <dbReference type="EMBL" id="AMO38207.1"/>
    </source>
</evidence>
<keyword evidence="1" id="KW-0678">Repressor</keyword>
<gene>
    <name evidence="7" type="ORF">AC731_015440</name>
</gene>
<dbReference type="KEGG" id="thu:AC731_015440"/>
<evidence type="ECO:0000259" key="6">
    <source>
        <dbReference type="PROSITE" id="PS50977"/>
    </source>
</evidence>
<dbReference type="PRINTS" id="PR00455">
    <property type="entry name" value="HTHTETR"/>
</dbReference>
<dbReference type="Gene3D" id="1.10.357.10">
    <property type="entry name" value="Tetracycline Repressor, domain 2"/>
    <property type="match status" value="1"/>
</dbReference>
<dbReference type="RefSeq" id="WP_004264180.1">
    <property type="nucleotide sequence ID" value="NZ_CP014646.1"/>
</dbReference>
<keyword evidence="8" id="KW-1185">Reference proteome</keyword>
<evidence type="ECO:0000256" key="2">
    <source>
        <dbReference type="ARBA" id="ARBA00023015"/>
    </source>
</evidence>
<evidence type="ECO:0000256" key="1">
    <source>
        <dbReference type="ARBA" id="ARBA00022491"/>
    </source>
</evidence>
<dbReference type="Proteomes" id="UP000036902">
    <property type="component" value="Chromosome"/>
</dbReference>
<evidence type="ECO:0000256" key="3">
    <source>
        <dbReference type="ARBA" id="ARBA00023125"/>
    </source>
</evidence>
<dbReference type="GO" id="GO:0003700">
    <property type="term" value="F:DNA-binding transcription factor activity"/>
    <property type="evidence" value="ECO:0007669"/>
    <property type="project" value="TreeGrafter"/>
</dbReference>
<dbReference type="EMBL" id="CP014646">
    <property type="protein sequence ID" value="AMO38207.1"/>
    <property type="molecule type" value="Genomic_DNA"/>
</dbReference>
<evidence type="ECO:0000256" key="5">
    <source>
        <dbReference type="PROSITE-ProRule" id="PRU00335"/>
    </source>
</evidence>
<proteinExistence type="predicted"/>
<dbReference type="Pfam" id="PF13977">
    <property type="entry name" value="TetR_C_6"/>
    <property type="match status" value="1"/>
</dbReference>
<feature type="domain" description="HTH tetR-type" evidence="6">
    <location>
        <begin position="16"/>
        <end position="76"/>
    </location>
</feature>
<dbReference type="STRING" id="1134435.AC731_015440"/>
<name>A0A127K8D5_9RHOO</name>
<dbReference type="InterPro" id="IPR009057">
    <property type="entry name" value="Homeodomain-like_sf"/>
</dbReference>
<sequence length="207" mass="22431">MQRTDTTSSTDASRAAARRQQILIAAAQCFRDHGFHAASIAKISIAAGMSPGHIYHYFENKEAIIAAIVAQDLESLLTLTAELRAACNVREALIERAAEGVADQLDTDSAALKLEIVAEAARNPRVAQIVRDADAACRRELAVTIRAIRRVAGHEDSPEAVADMGEVLACLFEGLLLRSIRNPDLDRQRVARRIQIAINDLLDQPGG</sequence>
<dbReference type="SUPFAM" id="SSF48498">
    <property type="entry name" value="Tetracyclin repressor-like, C-terminal domain"/>
    <property type="match status" value="1"/>
</dbReference>
<keyword evidence="4" id="KW-0804">Transcription</keyword>
<dbReference type="SUPFAM" id="SSF46689">
    <property type="entry name" value="Homeodomain-like"/>
    <property type="match status" value="1"/>
</dbReference>
<evidence type="ECO:0000256" key="4">
    <source>
        <dbReference type="ARBA" id="ARBA00023163"/>
    </source>
</evidence>
<dbReference type="InterPro" id="IPR050109">
    <property type="entry name" value="HTH-type_TetR-like_transc_reg"/>
</dbReference>
<dbReference type="Pfam" id="PF00440">
    <property type="entry name" value="TetR_N"/>
    <property type="match status" value="1"/>
</dbReference>
<evidence type="ECO:0000313" key="8">
    <source>
        <dbReference type="Proteomes" id="UP000036902"/>
    </source>
</evidence>
<dbReference type="InterPro" id="IPR001647">
    <property type="entry name" value="HTH_TetR"/>
</dbReference>
<protein>
    <submittedName>
        <fullName evidence="7">TetR family transcriptional regulator</fullName>
    </submittedName>
</protein>
<dbReference type="InterPro" id="IPR039538">
    <property type="entry name" value="BetI_C"/>
</dbReference>
<dbReference type="PANTHER" id="PTHR30055:SF226">
    <property type="entry name" value="HTH-TYPE TRANSCRIPTIONAL REGULATOR PKSA"/>
    <property type="match status" value="1"/>
</dbReference>
<dbReference type="PROSITE" id="PS50977">
    <property type="entry name" value="HTH_TETR_2"/>
    <property type="match status" value="1"/>
</dbReference>
<keyword evidence="2" id="KW-0805">Transcription regulation</keyword>
<reference evidence="8" key="1">
    <citation type="submission" date="2016-03" db="EMBL/GenBank/DDBJ databases">
        <authorList>
            <person name="Ma C."/>
            <person name="Zhou S."/>
            <person name="Yang G."/>
        </authorList>
    </citation>
    <scope>NUCLEOTIDE SEQUENCE [LARGE SCALE GENOMIC DNA]</scope>
    <source>
        <strain evidence="8">SgZ-1</strain>
    </source>
</reference>
<dbReference type="PANTHER" id="PTHR30055">
    <property type="entry name" value="HTH-TYPE TRANSCRIPTIONAL REGULATOR RUTR"/>
    <property type="match status" value="1"/>
</dbReference>
<organism evidence="7 8">
    <name type="scientific">Thauera humireducens</name>
    <dbReference type="NCBI Taxonomy" id="1134435"/>
    <lineage>
        <taxon>Bacteria</taxon>
        <taxon>Pseudomonadati</taxon>
        <taxon>Pseudomonadota</taxon>
        <taxon>Betaproteobacteria</taxon>
        <taxon>Rhodocyclales</taxon>
        <taxon>Zoogloeaceae</taxon>
        <taxon>Thauera</taxon>
    </lineage>
</organism>
<keyword evidence="3 5" id="KW-0238">DNA-binding</keyword>